<dbReference type="GO" id="GO:0003677">
    <property type="term" value="F:DNA binding"/>
    <property type="evidence" value="ECO:0007669"/>
    <property type="project" value="UniProtKB-KW"/>
</dbReference>
<evidence type="ECO:0000313" key="3">
    <source>
        <dbReference type="EMBL" id="MBO1902713.1"/>
    </source>
</evidence>
<dbReference type="InterPro" id="IPR011006">
    <property type="entry name" value="CheY-like_superfamily"/>
</dbReference>
<dbReference type="PROSITE" id="PS50043">
    <property type="entry name" value="HTH_LUXR_2"/>
    <property type="match status" value="1"/>
</dbReference>
<keyword evidence="1" id="KW-0238">DNA-binding</keyword>
<proteinExistence type="predicted"/>
<dbReference type="GO" id="GO:0006355">
    <property type="term" value="P:regulation of DNA-templated transcription"/>
    <property type="evidence" value="ECO:0007669"/>
    <property type="project" value="InterPro"/>
</dbReference>
<dbReference type="SUPFAM" id="SSF52172">
    <property type="entry name" value="CheY-like"/>
    <property type="match status" value="1"/>
</dbReference>
<evidence type="ECO:0000256" key="1">
    <source>
        <dbReference type="ARBA" id="ARBA00023125"/>
    </source>
</evidence>
<dbReference type="AlphaFoldDB" id="A0A939SCU5"/>
<keyword evidence="4" id="KW-1185">Reference proteome</keyword>
<dbReference type="SUPFAM" id="SSF46894">
    <property type="entry name" value="C-terminal effector domain of the bipartite response regulators"/>
    <property type="match status" value="1"/>
</dbReference>
<dbReference type="PRINTS" id="PR00038">
    <property type="entry name" value="HTHLUXR"/>
</dbReference>
<feature type="domain" description="HTH luxR-type" evidence="2">
    <location>
        <begin position="128"/>
        <end position="193"/>
    </location>
</feature>
<dbReference type="PANTHER" id="PTHR43214:SF43">
    <property type="entry name" value="TWO-COMPONENT RESPONSE REGULATOR"/>
    <property type="match status" value="1"/>
</dbReference>
<dbReference type="Gene3D" id="1.10.10.10">
    <property type="entry name" value="Winged helix-like DNA-binding domain superfamily/Winged helix DNA-binding domain"/>
    <property type="match status" value="1"/>
</dbReference>
<evidence type="ECO:0000313" key="4">
    <source>
        <dbReference type="Proteomes" id="UP000664382"/>
    </source>
</evidence>
<reference evidence="3" key="1">
    <citation type="submission" date="2021-03" db="EMBL/GenBank/DDBJ databases">
        <title>Leucobacter chromiisoli sp. nov., isolated from chromium-containing soil of chemical plant.</title>
        <authorList>
            <person name="Xu Z."/>
        </authorList>
    </citation>
    <scope>NUCLEOTIDE SEQUENCE</scope>
    <source>
        <strain evidence="3">S27</strain>
    </source>
</reference>
<comment type="caution">
    <text evidence="3">The sequence shown here is derived from an EMBL/GenBank/DDBJ whole genome shotgun (WGS) entry which is preliminary data.</text>
</comment>
<sequence>MLEPHAGRIEVVETEVIDGEGSGPRRRGAGDRPVDLTLYDTFGRTQVDQDAIDEVLADPAAGSVVVYTWNMQGALVDRAVEKGCSGYLDKSLSADELVRSLESVAAGETVVSPIREYAEERSTAGGAWPGRRHGLTEREAEMIALIAQGYTNPEIAARSYITGNSLKSYIRSAYRKIGVERRSQAVRWGIEHGMLPDEETRPGPLGSKL</sequence>
<accession>A0A939SCU5</accession>
<dbReference type="CDD" id="cd06170">
    <property type="entry name" value="LuxR_C_like"/>
    <property type="match status" value="1"/>
</dbReference>
<dbReference type="InterPro" id="IPR036388">
    <property type="entry name" value="WH-like_DNA-bd_sf"/>
</dbReference>
<gene>
    <name evidence="3" type="ORF">J4H92_12225</name>
</gene>
<name>A0A939SCU5_9MICO</name>
<dbReference type="Pfam" id="PF00196">
    <property type="entry name" value="GerE"/>
    <property type="match status" value="1"/>
</dbReference>
<dbReference type="Proteomes" id="UP000664382">
    <property type="component" value="Unassembled WGS sequence"/>
</dbReference>
<dbReference type="EMBL" id="JAGDYM010000014">
    <property type="protein sequence ID" value="MBO1902713.1"/>
    <property type="molecule type" value="Genomic_DNA"/>
</dbReference>
<evidence type="ECO:0000259" key="2">
    <source>
        <dbReference type="PROSITE" id="PS50043"/>
    </source>
</evidence>
<dbReference type="InterPro" id="IPR016032">
    <property type="entry name" value="Sig_transdc_resp-reg_C-effctor"/>
</dbReference>
<dbReference type="PANTHER" id="PTHR43214">
    <property type="entry name" value="TWO-COMPONENT RESPONSE REGULATOR"/>
    <property type="match status" value="1"/>
</dbReference>
<dbReference type="SMART" id="SM00421">
    <property type="entry name" value="HTH_LUXR"/>
    <property type="match status" value="1"/>
</dbReference>
<dbReference type="Gene3D" id="3.40.50.2300">
    <property type="match status" value="1"/>
</dbReference>
<dbReference type="InterPro" id="IPR039420">
    <property type="entry name" value="WalR-like"/>
</dbReference>
<dbReference type="InterPro" id="IPR000792">
    <property type="entry name" value="Tscrpt_reg_LuxR_C"/>
</dbReference>
<protein>
    <submittedName>
        <fullName evidence="3">Response regulator transcription factor</fullName>
    </submittedName>
</protein>
<organism evidence="3 4">
    <name type="scientific">Leucobacter weissii</name>
    <dbReference type="NCBI Taxonomy" id="1983706"/>
    <lineage>
        <taxon>Bacteria</taxon>
        <taxon>Bacillati</taxon>
        <taxon>Actinomycetota</taxon>
        <taxon>Actinomycetes</taxon>
        <taxon>Micrococcales</taxon>
        <taxon>Microbacteriaceae</taxon>
        <taxon>Leucobacter</taxon>
    </lineage>
</organism>